<name>A0A1D8BJ95_SIFV</name>
<dbReference type="Proteomes" id="UP000223173">
    <property type="component" value="Segment"/>
</dbReference>
<reference evidence="2" key="2">
    <citation type="submission" date="2016-06" db="EMBL/GenBank/DDBJ databases">
        <authorList>
            <person name="Kjaerup R.B."/>
            <person name="Dalgaard T.S."/>
            <person name="Juul-Madsen H.R."/>
        </authorList>
    </citation>
    <scope>NUCLEOTIDE SEQUENCE</scope>
</reference>
<dbReference type="EMBL" id="KX467643">
    <property type="protein sequence ID" value="AOS58393.1"/>
    <property type="molecule type" value="Genomic_DNA"/>
</dbReference>
<keyword evidence="1" id="KW-0812">Transmembrane</keyword>
<evidence type="ECO:0000256" key="1">
    <source>
        <dbReference type="SAM" id="Phobius"/>
    </source>
</evidence>
<sequence length="72" mass="7429">MSYSQISSSLSSVATSLITAITNFLAGVANFIAQNADLFATIVGIGIIVGLILKFGTSLPFIGNFLNYVGLA</sequence>
<evidence type="ECO:0000313" key="2">
    <source>
        <dbReference type="EMBL" id="AOS58393.1"/>
    </source>
</evidence>
<organism evidence="2">
    <name type="scientific">Sulfolobus islandicus filamentous virus 2</name>
    <dbReference type="NCBI Taxonomy" id="1902331"/>
    <lineage>
        <taxon>Viruses</taxon>
        <taxon>Adnaviria</taxon>
        <taxon>Zilligvirae</taxon>
        <taxon>Taleaviricota</taxon>
        <taxon>Tokiviricetes</taxon>
        <taxon>Ligamenvirales</taxon>
        <taxon>Lipothrixviridae</taxon>
        <taxon>Betalipothrixvirus</taxon>
        <taxon>Betalipothrixvirus hveragerdiense</taxon>
        <taxon>Sulfolobus islandicus filamentous virus</taxon>
    </lineage>
</organism>
<feature type="transmembrane region" description="Helical" evidence="1">
    <location>
        <begin position="12"/>
        <end position="32"/>
    </location>
</feature>
<gene>
    <name evidence="2" type="primary">SIFV2_gp38</name>
</gene>
<reference evidence="2" key="1">
    <citation type="journal article" date="2014" name="Mol. Microbiol.">
        <title>Inter-viral conflicts that exploit host CRISPR immune systems of Sulfolobus.</title>
        <authorList>
            <person name="Erdmann S."/>
            <person name="Le Moine Bauer S."/>
            <person name="Garrett R.A."/>
        </authorList>
    </citation>
    <scope>NUCLEOTIDE SEQUENCE [LARGE SCALE GENOMIC DNA]</scope>
</reference>
<accession>A0A1D8BJ95</accession>
<proteinExistence type="predicted"/>
<keyword evidence="1" id="KW-1133">Transmembrane helix</keyword>
<keyword evidence="1" id="KW-0472">Membrane</keyword>
<protein>
    <submittedName>
        <fullName evidence="2">Conserved lipothrixviral protein</fullName>
    </submittedName>
</protein>
<feature type="transmembrane region" description="Helical" evidence="1">
    <location>
        <begin position="38"/>
        <end position="56"/>
    </location>
</feature>